<evidence type="ECO:0000313" key="1">
    <source>
        <dbReference type="EMBL" id="SDJ68366.1"/>
    </source>
</evidence>
<dbReference type="Proteomes" id="UP000198856">
    <property type="component" value="Unassembled WGS sequence"/>
</dbReference>
<dbReference type="PROSITE" id="PS01125">
    <property type="entry name" value="ROK"/>
    <property type="match status" value="1"/>
</dbReference>
<keyword evidence="2" id="KW-1185">Reference proteome</keyword>
<keyword evidence="1" id="KW-0418">Kinase</keyword>
<gene>
    <name evidence="1" type="ORF">SAMN05216226_10799</name>
</gene>
<reference evidence="1 2" key="1">
    <citation type="submission" date="2016-10" db="EMBL/GenBank/DDBJ databases">
        <authorList>
            <person name="de Groot N.N."/>
        </authorList>
    </citation>
    <scope>NUCLEOTIDE SEQUENCE [LARGE SCALE GENOMIC DNA]</scope>
    <source>
        <strain evidence="1 2">IBRC-M10015</strain>
    </source>
</reference>
<name>A0A1G8VQQ1_9EURY</name>
<protein>
    <submittedName>
        <fullName evidence="1">Glucokinase</fullName>
    </submittedName>
</protein>
<dbReference type="RefSeq" id="WP_092702007.1">
    <property type="nucleotide sequence ID" value="NZ_FNFC01000007.1"/>
</dbReference>
<dbReference type="AlphaFoldDB" id="A0A1G8VQQ1"/>
<dbReference type="InterPro" id="IPR049874">
    <property type="entry name" value="ROK_cs"/>
</dbReference>
<dbReference type="STRING" id="890420.SAMN05216226_10799"/>
<organism evidence="1 2">
    <name type="scientific">Halovenus aranensis</name>
    <dbReference type="NCBI Taxonomy" id="890420"/>
    <lineage>
        <taxon>Archaea</taxon>
        <taxon>Methanobacteriati</taxon>
        <taxon>Methanobacteriota</taxon>
        <taxon>Stenosarchaea group</taxon>
        <taxon>Halobacteria</taxon>
        <taxon>Halobacteriales</taxon>
        <taxon>Haloarculaceae</taxon>
        <taxon>Halovenus</taxon>
    </lineage>
</organism>
<keyword evidence="1" id="KW-0808">Transferase</keyword>
<dbReference type="SUPFAM" id="SSF53067">
    <property type="entry name" value="Actin-like ATPase domain"/>
    <property type="match status" value="1"/>
</dbReference>
<dbReference type="GO" id="GO:0009384">
    <property type="term" value="F:N-acylmannosamine kinase activity"/>
    <property type="evidence" value="ECO:0007669"/>
    <property type="project" value="TreeGrafter"/>
</dbReference>
<dbReference type="Gene3D" id="3.30.420.40">
    <property type="match status" value="2"/>
</dbReference>
<evidence type="ECO:0000313" key="2">
    <source>
        <dbReference type="Proteomes" id="UP000198856"/>
    </source>
</evidence>
<proteinExistence type="predicted"/>
<dbReference type="EMBL" id="FNFC01000007">
    <property type="protein sequence ID" value="SDJ68366.1"/>
    <property type="molecule type" value="Genomic_DNA"/>
</dbReference>
<dbReference type="InterPro" id="IPR043129">
    <property type="entry name" value="ATPase_NBD"/>
</dbReference>
<sequence>MSYLGLDIGGTTLGAAVATDGVDPVATATAPTPQTGVTKRLCDLVDRTCGAAGLAPTDIAAACIGSVGPLDQKRGAVAGPANVADETIDLVGPLCALLETDAVVLYNDATCGAIAEAHADPTTENLVYLTLSTGVGAGIVVDGSPLLGDSHNAGEVGHLPVDPAGAMSCGCGGEGHWEAYCGGANLPRYARHLHEAEAVETRLHLTAPEFTAADIFAAAGDPLADLVVERVGYWNTLGIATLVQTVAPECVAVGGAIARNNPETILEPIRERLPEQTFLDAPDLRLATCEEPVLTGALVAAHEHNA</sequence>
<dbReference type="PANTHER" id="PTHR18964">
    <property type="entry name" value="ROK (REPRESSOR, ORF, KINASE) FAMILY"/>
    <property type="match status" value="1"/>
</dbReference>
<dbReference type="InterPro" id="IPR000600">
    <property type="entry name" value="ROK"/>
</dbReference>
<dbReference type="Pfam" id="PF00480">
    <property type="entry name" value="ROK"/>
    <property type="match status" value="1"/>
</dbReference>
<accession>A0A1G8VQQ1</accession>
<dbReference type="OrthoDB" id="206224at2157"/>
<dbReference type="GO" id="GO:0008761">
    <property type="term" value="F:UDP-N-acetylglucosamine 2-epimerase activity"/>
    <property type="evidence" value="ECO:0007669"/>
    <property type="project" value="TreeGrafter"/>
</dbReference>
<dbReference type="PANTHER" id="PTHR18964:SF149">
    <property type="entry name" value="BIFUNCTIONAL UDP-N-ACETYLGLUCOSAMINE 2-EPIMERASE_N-ACETYLMANNOSAMINE KINASE"/>
    <property type="match status" value="1"/>
</dbReference>